<dbReference type="NCBIfam" id="TIGR01843">
    <property type="entry name" value="type_I_hlyD"/>
    <property type="match status" value="1"/>
</dbReference>
<feature type="region of interest" description="Disordered" evidence="11">
    <location>
        <begin position="21"/>
        <end position="40"/>
    </location>
</feature>
<comment type="similarity">
    <text evidence="2 9">Belongs to the membrane fusion protein (MFP) (TC 8.A.1) family.</text>
</comment>
<dbReference type="PROSITE" id="PS00543">
    <property type="entry name" value="HLYD_FAMILY"/>
    <property type="match status" value="1"/>
</dbReference>
<dbReference type="GO" id="GO:0009306">
    <property type="term" value="P:protein secretion"/>
    <property type="evidence" value="ECO:0007669"/>
    <property type="project" value="InterPro"/>
</dbReference>
<evidence type="ECO:0000313" key="14">
    <source>
        <dbReference type="EMBL" id="KAA2212468.1"/>
    </source>
</evidence>
<evidence type="ECO:0000256" key="6">
    <source>
        <dbReference type="ARBA" id="ARBA00022692"/>
    </source>
</evidence>
<keyword evidence="3 9" id="KW-0813">Transport</keyword>
<evidence type="ECO:0000259" key="13">
    <source>
        <dbReference type="Pfam" id="PF26002"/>
    </source>
</evidence>
<evidence type="ECO:0000256" key="2">
    <source>
        <dbReference type="ARBA" id="ARBA00009477"/>
    </source>
</evidence>
<dbReference type="PRINTS" id="PR01490">
    <property type="entry name" value="RTXTOXIND"/>
</dbReference>
<dbReference type="InterPro" id="IPR050739">
    <property type="entry name" value="MFP"/>
</dbReference>
<proteinExistence type="inferred from homology"/>
<evidence type="ECO:0000256" key="10">
    <source>
        <dbReference type="SAM" id="Coils"/>
    </source>
</evidence>
<keyword evidence="7" id="KW-1133">Transmembrane helix</keyword>
<keyword evidence="10" id="KW-0175">Coiled coil</keyword>
<dbReference type="Proteomes" id="UP000322110">
    <property type="component" value="Unassembled WGS sequence"/>
</dbReference>
<evidence type="ECO:0000259" key="12">
    <source>
        <dbReference type="Pfam" id="PF25994"/>
    </source>
</evidence>
<dbReference type="Pfam" id="PF26002">
    <property type="entry name" value="Beta-barrel_AprE"/>
    <property type="match status" value="1"/>
</dbReference>
<dbReference type="Gene3D" id="2.40.30.170">
    <property type="match status" value="1"/>
</dbReference>
<evidence type="ECO:0000256" key="11">
    <source>
        <dbReference type="SAM" id="MobiDB-lite"/>
    </source>
</evidence>
<evidence type="ECO:0000256" key="9">
    <source>
        <dbReference type="RuleBase" id="RU365093"/>
    </source>
</evidence>
<evidence type="ECO:0000256" key="5">
    <source>
        <dbReference type="ARBA" id="ARBA00022519"/>
    </source>
</evidence>
<keyword evidence="4 9" id="KW-1003">Cell membrane</keyword>
<evidence type="ECO:0000256" key="4">
    <source>
        <dbReference type="ARBA" id="ARBA00022475"/>
    </source>
</evidence>
<evidence type="ECO:0000256" key="3">
    <source>
        <dbReference type="ARBA" id="ARBA00022448"/>
    </source>
</evidence>
<gene>
    <name evidence="14" type="ORF">F0Q34_14150</name>
</gene>
<reference evidence="14 15" key="1">
    <citation type="journal article" date="2015" name="Int. J. Syst. Evol. Microbiol.">
        <title>Roseomonas oryzae sp. nov., isolated from paddy rhizosphere soil.</title>
        <authorList>
            <person name="Ramaprasad E.V."/>
            <person name="Sasikala Ch."/>
            <person name="Ramana Ch.V."/>
        </authorList>
    </citation>
    <scope>NUCLEOTIDE SEQUENCE [LARGE SCALE GENOMIC DNA]</scope>
    <source>
        <strain evidence="14 15">KCTC 42542</strain>
    </source>
</reference>
<accession>A0A5B2TEZ8</accession>
<comment type="subcellular location">
    <subcellularLocation>
        <location evidence="1 9">Cell inner membrane</location>
        <topology evidence="1 9">Single-pass membrane protein</topology>
    </subcellularLocation>
</comment>
<keyword evidence="15" id="KW-1185">Reference proteome</keyword>
<dbReference type="PANTHER" id="PTHR30386">
    <property type="entry name" value="MEMBRANE FUSION SUBUNIT OF EMRAB-TOLC MULTIDRUG EFFLUX PUMP"/>
    <property type="match status" value="1"/>
</dbReference>
<dbReference type="PANTHER" id="PTHR30386:SF26">
    <property type="entry name" value="TRANSPORT PROTEIN COMB"/>
    <property type="match status" value="1"/>
</dbReference>
<keyword evidence="8" id="KW-0472">Membrane</keyword>
<evidence type="ECO:0000256" key="7">
    <source>
        <dbReference type="ARBA" id="ARBA00022989"/>
    </source>
</evidence>
<dbReference type="EMBL" id="VUKA01000007">
    <property type="protein sequence ID" value="KAA2212468.1"/>
    <property type="molecule type" value="Genomic_DNA"/>
</dbReference>
<keyword evidence="5 9" id="KW-0997">Cell inner membrane</keyword>
<comment type="caution">
    <text evidence="14">The sequence shown here is derived from an EMBL/GenBank/DDBJ whole genome shotgun (WGS) entry which is preliminary data.</text>
</comment>
<dbReference type="AlphaFoldDB" id="A0A5B2TEZ8"/>
<organism evidence="14 15">
    <name type="scientific">Teichococcus oryzae</name>
    <dbReference type="NCBI Taxonomy" id="1608942"/>
    <lineage>
        <taxon>Bacteria</taxon>
        <taxon>Pseudomonadati</taxon>
        <taxon>Pseudomonadota</taxon>
        <taxon>Alphaproteobacteria</taxon>
        <taxon>Acetobacterales</taxon>
        <taxon>Roseomonadaceae</taxon>
        <taxon>Roseomonas</taxon>
    </lineage>
</organism>
<dbReference type="InterPro" id="IPR058982">
    <property type="entry name" value="Beta-barrel_AprE"/>
</dbReference>
<sequence>MHGCHGHAPPEPYAAGRPCAAAAGRDGGGSRPPRGASRCAHARVHPENAMKSLTTQPQPIPGAMIPLPRASRQPRPDSHVLALEEVRVHGLEHLVVIGAGLLVAGLLGWASLTHLPEVAVGLGEVVPSTAAAPVQHLEGGIVSAVMVEEGELVVPGQPILQLNGATADTEMRQARLKLESLQLQARRLIAAADGNMAGLAAPVPGLFVAPQQAALDARLRLLADKRTILVEQAAQRRNELTVLAGQISALEGQIALYAGELATREELARSGLATRVAVLEATRLLLSARAERERLAGQRGSTRSALAEAEARIAELQSTAVDEARQEAARVALDIAETAEALRRLEDRADRVVLRAPIGGVLRGLAVHRPGAVLPPGGLVAEIMPQDMALVADVRLSPRDIGFIAVGQPVNLKVQAFDYARFGTIGGQVERISPGTFLDEHKQPHYRARIRLSQQHVGHDPRLARLTAGMTLQADITTGAKTVLQYLLKPIYSAMAASFHER</sequence>
<feature type="region of interest" description="Disordered" evidence="11">
    <location>
        <begin position="49"/>
        <end position="76"/>
    </location>
</feature>
<dbReference type="GO" id="GO:0005886">
    <property type="term" value="C:plasma membrane"/>
    <property type="evidence" value="ECO:0007669"/>
    <property type="project" value="UniProtKB-SubCell"/>
</dbReference>
<keyword evidence="6" id="KW-0812">Transmembrane</keyword>
<dbReference type="InterPro" id="IPR006144">
    <property type="entry name" value="Secretion_HlyD_CS"/>
</dbReference>
<dbReference type="InterPro" id="IPR010129">
    <property type="entry name" value="T1SS_HlyD"/>
</dbReference>
<feature type="domain" description="AprE-like long alpha-helical hairpin" evidence="12">
    <location>
        <begin position="168"/>
        <end position="348"/>
    </location>
</feature>
<evidence type="ECO:0000313" key="15">
    <source>
        <dbReference type="Proteomes" id="UP000322110"/>
    </source>
</evidence>
<evidence type="ECO:0000256" key="8">
    <source>
        <dbReference type="ARBA" id="ARBA00023136"/>
    </source>
</evidence>
<evidence type="ECO:0000256" key="1">
    <source>
        <dbReference type="ARBA" id="ARBA00004377"/>
    </source>
</evidence>
<dbReference type="InterPro" id="IPR058781">
    <property type="entry name" value="HH_AprE-like"/>
</dbReference>
<feature type="coiled-coil region" evidence="10">
    <location>
        <begin position="299"/>
        <end position="355"/>
    </location>
</feature>
<feature type="domain" description="AprE-like beta-barrel" evidence="13">
    <location>
        <begin position="390"/>
        <end position="479"/>
    </location>
</feature>
<protein>
    <recommendedName>
        <fullName evidence="9">Membrane fusion protein (MFP) family protein</fullName>
    </recommendedName>
</protein>
<name>A0A5B2TEZ8_9PROT</name>
<dbReference type="Pfam" id="PF25994">
    <property type="entry name" value="HH_AprE"/>
    <property type="match status" value="1"/>
</dbReference>